<name>A0A4Y7TNP5_COPMI</name>
<keyword evidence="3" id="KW-1185">Reference proteome</keyword>
<feature type="compositionally biased region" description="Basic residues" evidence="1">
    <location>
        <begin position="284"/>
        <end position="295"/>
    </location>
</feature>
<dbReference type="PANTHER" id="PTHR47842">
    <property type="entry name" value="EXPRESSED PROTEIN"/>
    <property type="match status" value="1"/>
</dbReference>
<evidence type="ECO:0000313" key="2">
    <source>
        <dbReference type="EMBL" id="TEB35815.1"/>
    </source>
</evidence>
<feature type="region of interest" description="Disordered" evidence="1">
    <location>
        <begin position="284"/>
        <end position="306"/>
    </location>
</feature>
<dbReference type="STRING" id="71717.A0A4Y7TNP5"/>
<sequence length="306" mass="33308">MGGLLAADSLRGFIDTRPDSSSPPWPRIIACIAFDTPYLGLHPNLVKDGVTKAADHVNAASTLGSALFGSFAGFTAGKAAQGAPSSTPAPPNAAAAREPAASGWTKWAAPAAYAIGGALLAGAAAGGAYYARDHLNTSYTWLMDHMKYVGNLWDEATSNKRIETLVDIEEAQGVVFRNFYTVIPPSAPTFLESRDIRRPAETGTRGRQVGSFHRRIQWRPTKSPHTRGCSLRLLTTGITTSDWQLPRSFERHMARQYLYQRPPYQPHEARVGARAHTVRALRLHHSPVHGQLKQRGRPDHDSGPTK</sequence>
<protein>
    <submittedName>
        <fullName evidence="2">Uncharacterized protein</fullName>
    </submittedName>
</protein>
<dbReference type="AlphaFoldDB" id="A0A4Y7TNP5"/>
<organism evidence="2 3">
    <name type="scientific">Coprinellus micaceus</name>
    <name type="common">Glistening ink-cap mushroom</name>
    <name type="synonym">Coprinus micaceus</name>
    <dbReference type="NCBI Taxonomy" id="71717"/>
    <lineage>
        <taxon>Eukaryota</taxon>
        <taxon>Fungi</taxon>
        <taxon>Dikarya</taxon>
        <taxon>Basidiomycota</taxon>
        <taxon>Agaricomycotina</taxon>
        <taxon>Agaricomycetes</taxon>
        <taxon>Agaricomycetidae</taxon>
        <taxon>Agaricales</taxon>
        <taxon>Agaricineae</taxon>
        <taxon>Psathyrellaceae</taxon>
        <taxon>Coprinellus</taxon>
    </lineage>
</organism>
<dbReference type="PANTHER" id="PTHR47842:SF1">
    <property type="entry name" value="DUF676 DOMAIN-CONTAINING PROTEIN"/>
    <property type="match status" value="1"/>
</dbReference>
<dbReference type="Proteomes" id="UP000298030">
    <property type="component" value="Unassembled WGS sequence"/>
</dbReference>
<evidence type="ECO:0000313" key="3">
    <source>
        <dbReference type="Proteomes" id="UP000298030"/>
    </source>
</evidence>
<accession>A0A4Y7TNP5</accession>
<comment type="caution">
    <text evidence="2">The sequence shown here is derived from an EMBL/GenBank/DDBJ whole genome shotgun (WGS) entry which is preliminary data.</text>
</comment>
<reference evidence="2 3" key="1">
    <citation type="journal article" date="2019" name="Nat. Ecol. Evol.">
        <title>Megaphylogeny resolves global patterns of mushroom evolution.</title>
        <authorList>
            <person name="Varga T."/>
            <person name="Krizsan K."/>
            <person name="Foldi C."/>
            <person name="Dima B."/>
            <person name="Sanchez-Garcia M."/>
            <person name="Sanchez-Ramirez S."/>
            <person name="Szollosi G.J."/>
            <person name="Szarkandi J.G."/>
            <person name="Papp V."/>
            <person name="Albert L."/>
            <person name="Andreopoulos W."/>
            <person name="Angelini C."/>
            <person name="Antonin V."/>
            <person name="Barry K.W."/>
            <person name="Bougher N.L."/>
            <person name="Buchanan P."/>
            <person name="Buyck B."/>
            <person name="Bense V."/>
            <person name="Catcheside P."/>
            <person name="Chovatia M."/>
            <person name="Cooper J."/>
            <person name="Damon W."/>
            <person name="Desjardin D."/>
            <person name="Finy P."/>
            <person name="Geml J."/>
            <person name="Haridas S."/>
            <person name="Hughes K."/>
            <person name="Justo A."/>
            <person name="Karasinski D."/>
            <person name="Kautmanova I."/>
            <person name="Kiss B."/>
            <person name="Kocsube S."/>
            <person name="Kotiranta H."/>
            <person name="LaButti K.M."/>
            <person name="Lechner B.E."/>
            <person name="Liimatainen K."/>
            <person name="Lipzen A."/>
            <person name="Lukacs Z."/>
            <person name="Mihaltcheva S."/>
            <person name="Morgado L.N."/>
            <person name="Niskanen T."/>
            <person name="Noordeloos M.E."/>
            <person name="Ohm R.A."/>
            <person name="Ortiz-Santana B."/>
            <person name="Ovrebo C."/>
            <person name="Racz N."/>
            <person name="Riley R."/>
            <person name="Savchenko A."/>
            <person name="Shiryaev A."/>
            <person name="Soop K."/>
            <person name="Spirin V."/>
            <person name="Szebenyi C."/>
            <person name="Tomsovsky M."/>
            <person name="Tulloss R.E."/>
            <person name="Uehling J."/>
            <person name="Grigoriev I.V."/>
            <person name="Vagvolgyi C."/>
            <person name="Papp T."/>
            <person name="Martin F.M."/>
            <person name="Miettinen O."/>
            <person name="Hibbett D.S."/>
            <person name="Nagy L.G."/>
        </authorList>
    </citation>
    <scope>NUCLEOTIDE SEQUENCE [LARGE SCALE GENOMIC DNA]</scope>
    <source>
        <strain evidence="2 3">FP101781</strain>
    </source>
</reference>
<feature type="compositionally biased region" description="Basic and acidic residues" evidence="1">
    <location>
        <begin position="296"/>
        <end position="306"/>
    </location>
</feature>
<dbReference type="OrthoDB" id="442243at2759"/>
<gene>
    <name evidence="2" type="ORF">FA13DRAFT_1387871</name>
</gene>
<proteinExistence type="predicted"/>
<dbReference type="EMBL" id="QPFP01000007">
    <property type="protein sequence ID" value="TEB35815.1"/>
    <property type="molecule type" value="Genomic_DNA"/>
</dbReference>
<evidence type="ECO:0000256" key="1">
    <source>
        <dbReference type="SAM" id="MobiDB-lite"/>
    </source>
</evidence>